<feature type="region of interest" description="Disordered" evidence="1">
    <location>
        <begin position="297"/>
        <end position="317"/>
    </location>
</feature>
<dbReference type="AlphaFoldDB" id="A0A7H9AL67"/>
<accession>A0A7H9AL67</accession>
<evidence type="ECO:0000256" key="1">
    <source>
        <dbReference type="SAM" id="MobiDB-lite"/>
    </source>
</evidence>
<proteinExistence type="predicted"/>
<gene>
    <name evidence="2" type="ORF">HYG79_01940</name>
</gene>
<dbReference type="Gene3D" id="3.10.50.40">
    <property type="match status" value="1"/>
</dbReference>
<dbReference type="InterPro" id="IPR046357">
    <property type="entry name" value="PPIase_dom_sf"/>
</dbReference>
<feature type="compositionally biased region" description="Acidic residues" evidence="1">
    <location>
        <begin position="304"/>
        <end position="317"/>
    </location>
</feature>
<organism evidence="2 3">
    <name type="scientific">Costertonia aggregata</name>
    <dbReference type="NCBI Taxonomy" id="343403"/>
    <lineage>
        <taxon>Bacteria</taxon>
        <taxon>Pseudomonadati</taxon>
        <taxon>Bacteroidota</taxon>
        <taxon>Flavobacteriia</taxon>
        <taxon>Flavobacteriales</taxon>
        <taxon>Flavobacteriaceae</taxon>
        <taxon>Costertonia</taxon>
    </lineage>
</organism>
<dbReference type="GO" id="GO:0003755">
    <property type="term" value="F:peptidyl-prolyl cis-trans isomerase activity"/>
    <property type="evidence" value="ECO:0007669"/>
    <property type="project" value="InterPro"/>
</dbReference>
<dbReference type="SUPFAM" id="SSF54534">
    <property type="entry name" value="FKBP-like"/>
    <property type="match status" value="1"/>
</dbReference>
<evidence type="ECO:0000313" key="3">
    <source>
        <dbReference type="Proteomes" id="UP000509302"/>
    </source>
</evidence>
<name>A0A7H9AL67_9FLAO</name>
<dbReference type="EMBL" id="CP058595">
    <property type="protein sequence ID" value="QLG44157.1"/>
    <property type="molecule type" value="Genomic_DNA"/>
</dbReference>
<dbReference type="Proteomes" id="UP000509302">
    <property type="component" value="Chromosome"/>
</dbReference>
<evidence type="ECO:0000313" key="2">
    <source>
        <dbReference type="EMBL" id="QLG44157.1"/>
    </source>
</evidence>
<reference evidence="2 3" key="1">
    <citation type="journal article" date="2006" name="Int. J. Syst. Evol. Microbiol.">
        <title>Costertonia aggregata gen. nov., sp. nov., a mesophilic marine bacterium of the family Flavobacteriaceae, isolated from a mature biofilm.</title>
        <authorList>
            <person name="Kwon K.K."/>
            <person name="Lee Y.K."/>
            <person name="Lee H.K."/>
        </authorList>
    </citation>
    <scope>NUCLEOTIDE SEQUENCE [LARGE SCALE GENOMIC DNA]</scope>
    <source>
        <strain evidence="2 3">KCCM 42265</strain>
    </source>
</reference>
<protein>
    <submittedName>
        <fullName evidence="2">Uncharacterized protein</fullName>
    </submittedName>
</protein>
<dbReference type="KEGG" id="cagg:HYG79_01940"/>
<dbReference type="RefSeq" id="WP_179240493.1">
    <property type="nucleotide sequence ID" value="NZ_CP058595.1"/>
</dbReference>
<keyword evidence="3" id="KW-1185">Reference proteome</keyword>
<sequence length="317" mass="35134">MKLNKFFVFTLLTVMIWSCNNDDDGPNNESVPPRSLSEVAAENDAEIQDFLRTHFYNYEEFETPPEDFDFKIRIDTIAGANSNKEALINQVEVKTIKVSAFEFLLEGEQDVEHKYYYLEARPGEGLKPTIADSTFVRYQGSLLNGDVFDDRNTGVWWDNPGFQFPGEGFNKDFRGVAEGVVNTAAGTNIIDNSDGTFQIDGYGVGMIIIPSGLSTFNGNRPPISAYSPLIFKFDVLTIVENTDHDNDGIPSILEDLDSDGFLPNDNSDGDTIANFQDADDDNDGTPTREEITINADGTITFPDTDGDGIEDYLDSDS</sequence>